<dbReference type="EMBL" id="JACASF010000001">
    <property type="protein sequence ID" value="KAF6502861.1"/>
    <property type="molecule type" value="Genomic_DNA"/>
</dbReference>
<dbReference type="InParanoid" id="A0A7J8K293"/>
<dbReference type="AlphaFoldDB" id="A0A7J8K293"/>
<sequence length="67" mass="7760">MAQNAMTKSLLKRPLETQMEKLKISDQLLLSRLEFTSNPVTRWDRNEHIGGSVSLATVSQWKYSMYT</sequence>
<accession>A0A7J8K293</accession>
<evidence type="ECO:0000313" key="2">
    <source>
        <dbReference type="Proteomes" id="UP000550707"/>
    </source>
</evidence>
<reference evidence="1 2" key="1">
    <citation type="journal article" date="2020" name="Nature">
        <title>Six reference-quality genomes reveal evolution of bat adaptations.</title>
        <authorList>
            <person name="Jebb D."/>
            <person name="Huang Z."/>
            <person name="Pippel M."/>
            <person name="Hughes G.M."/>
            <person name="Lavrichenko K."/>
            <person name="Devanna P."/>
            <person name="Winkler S."/>
            <person name="Jermiin L.S."/>
            <person name="Skirmuntt E.C."/>
            <person name="Katzourakis A."/>
            <person name="Burkitt-Gray L."/>
            <person name="Ray D.A."/>
            <person name="Sullivan K.A.M."/>
            <person name="Roscito J.G."/>
            <person name="Kirilenko B.M."/>
            <person name="Davalos L.M."/>
            <person name="Corthals A.P."/>
            <person name="Power M.L."/>
            <person name="Jones G."/>
            <person name="Ransome R.D."/>
            <person name="Dechmann D.K.N."/>
            <person name="Locatelli A.G."/>
            <person name="Puechmaille S.J."/>
            <person name="Fedrigo O."/>
            <person name="Jarvis E.D."/>
            <person name="Hiller M."/>
            <person name="Vernes S.C."/>
            <person name="Myers E.W."/>
            <person name="Teeling E.C."/>
        </authorList>
    </citation>
    <scope>NUCLEOTIDE SEQUENCE [LARGE SCALE GENOMIC DNA]</scope>
    <source>
        <strain evidence="1">MMolMol1</strain>
        <tissue evidence="1">Muscle</tissue>
    </source>
</reference>
<organism evidence="1 2">
    <name type="scientific">Molossus molossus</name>
    <name type="common">Pallas' mastiff bat</name>
    <name type="synonym">Vespertilio molossus</name>
    <dbReference type="NCBI Taxonomy" id="27622"/>
    <lineage>
        <taxon>Eukaryota</taxon>
        <taxon>Metazoa</taxon>
        <taxon>Chordata</taxon>
        <taxon>Craniata</taxon>
        <taxon>Vertebrata</taxon>
        <taxon>Euteleostomi</taxon>
        <taxon>Mammalia</taxon>
        <taxon>Eutheria</taxon>
        <taxon>Laurasiatheria</taxon>
        <taxon>Chiroptera</taxon>
        <taxon>Yangochiroptera</taxon>
        <taxon>Molossidae</taxon>
        <taxon>Molossus</taxon>
    </lineage>
</organism>
<gene>
    <name evidence="1" type="ORF">HJG59_017550</name>
</gene>
<protein>
    <submittedName>
        <fullName evidence="1">Uncharacterized protein</fullName>
    </submittedName>
</protein>
<proteinExistence type="predicted"/>
<dbReference type="Proteomes" id="UP000550707">
    <property type="component" value="Unassembled WGS sequence"/>
</dbReference>
<name>A0A7J8K293_MOLMO</name>
<comment type="caution">
    <text evidence="1">The sequence shown here is derived from an EMBL/GenBank/DDBJ whole genome shotgun (WGS) entry which is preliminary data.</text>
</comment>
<evidence type="ECO:0000313" key="1">
    <source>
        <dbReference type="EMBL" id="KAF6502861.1"/>
    </source>
</evidence>
<keyword evidence="2" id="KW-1185">Reference proteome</keyword>